<gene>
    <name evidence="4" type="ORF">AWZ03_007075</name>
</gene>
<dbReference type="PROSITE" id="PS51747">
    <property type="entry name" value="CYT_DCMP_DEAMINASES_2"/>
    <property type="match status" value="1"/>
</dbReference>
<dbReference type="InterPro" id="IPR016193">
    <property type="entry name" value="Cytidine_deaminase-like"/>
</dbReference>
<dbReference type="GO" id="GO:0052717">
    <property type="term" value="F:tRNA-specific adenosine-34 deaminase activity"/>
    <property type="evidence" value="ECO:0007669"/>
    <property type="project" value="TreeGrafter"/>
</dbReference>
<evidence type="ECO:0000259" key="3">
    <source>
        <dbReference type="PROSITE" id="PS51747"/>
    </source>
</evidence>
<evidence type="ECO:0000256" key="1">
    <source>
        <dbReference type="ARBA" id="ARBA00022694"/>
    </source>
</evidence>
<dbReference type="GO" id="GO:0008033">
    <property type="term" value="P:tRNA processing"/>
    <property type="evidence" value="ECO:0007669"/>
    <property type="project" value="UniProtKB-KW"/>
</dbReference>
<keyword evidence="5" id="KW-1185">Reference proteome</keyword>
<dbReference type="AlphaFoldDB" id="A0A484BCV7"/>
<proteinExistence type="inferred from homology"/>
<comment type="caution">
    <text evidence="4">The sequence shown here is derived from an EMBL/GenBank/DDBJ whole genome shotgun (WGS) entry which is preliminary data.</text>
</comment>
<keyword evidence="1" id="KW-0819">tRNA processing</keyword>
<dbReference type="EMBL" id="LSRL02000057">
    <property type="protein sequence ID" value="TDG46514.1"/>
    <property type="molecule type" value="Genomic_DNA"/>
</dbReference>
<comment type="similarity">
    <text evidence="2">Belongs to the cytidine and deoxycytidylate deaminase family. ADAT3 subfamily.</text>
</comment>
<evidence type="ECO:0000313" key="5">
    <source>
        <dbReference type="Proteomes" id="UP000295192"/>
    </source>
</evidence>
<dbReference type="InterPro" id="IPR002125">
    <property type="entry name" value="CMP_dCMP_dom"/>
</dbReference>
<organism evidence="4 5">
    <name type="scientific">Drosophila navojoa</name>
    <name type="common">Fruit fly</name>
    <dbReference type="NCBI Taxonomy" id="7232"/>
    <lineage>
        <taxon>Eukaryota</taxon>
        <taxon>Metazoa</taxon>
        <taxon>Ecdysozoa</taxon>
        <taxon>Arthropoda</taxon>
        <taxon>Hexapoda</taxon>
        <taxon>Insecta</taxon>
        <taxon>Pterygota</taxon>
        <taxon>Neoptera</taxon>
        <taxon>Endopterygota</taxon>
        <taxon>Diptera</taxon>
        <taxon>Brachycera</taxon>
        <taxon>Muscomorpha</taxon>
        <taxon>Ephydroidea</taxon>
        <taxon>Drosophilidae</taxon>
        <taxon>Drosophila</taxon>
    </lineage>
</organism>
<evidence type="ECO:0000313" key="4">
    <source>
        <dbReference type="EMBL" id="TDG46514.1"/>
    </source>
</evidence>
<accession>A0A484BCV7</accession>
<dbReference type="Gene3D" id="3.40.140.10">
    <property type="entry name" value="Cytidine Deaminase, domain 2"/>
    <property type="match status" value="1"/>
</dbReference>
<dbReference type="STRING" id="7232.A0A484BCV7"/>
<dbReference type="KEGG" id="dnv:108653484"/>
<dbReference type="GO" id="GO:0005634">
    <property type="term" value="C:nucleus"/>
    <property type="evidence" value="ECO:0007669"/>
    <property type="project" value="TreeGrafter"/>
</dbReference>
<name>A0A484BCV7_DRONA</name>
<dbReference type="OMA" id="CPLCAMA"/>
<dbReference type="PANTHER" id="PTHR11079">
    <property type="entry name" value="CYTOSINE DEAMINASE FAMILY MEMBER"/>
    <property type="match status" value="1"/>
</dbReference>
<dbReference type="PANTHER" id="PTHR11079:SF156">
    <property type="entry name" value="INACTIVE TRNA-SPECIFIC ADENOSINE DEAMINASE-LIKE PROTEIN 3-RELATED"/>
    <property type="match status" value="1"/>
</dbReference>
<dbReference type="Proteomes" id="UP000295192">
    <property type="component" value="Unassembled WGS sequence"/>
</dbReference>
<dbReference type="GO" id="GO:0005737">
    <property type="term" value="C:cytoplasm"/>
    <property type="evidence" value="ECO:0007669"/>
    <property type="project" value="TreeGrafter"/>
</dbReference>
<protein>
    <recommendedName>
        <fullName evidence="3">CMP/dCMP-type deaminase domain-containing protein</fullName>
    </recommendedName>
</protein>
<evidence type="ECO:0000256" key="2">
    <source>
        <dbReference type="ARBA" id="ARBA00038160"/>
    </source>
</evidence>
<sequence>MDNNENKDNLCPPATKKIKIDNFGIKAILSDDYKKDIELMQVHSCQLESKQQLQAVIKELALKLPHFQHLKRVHDRNVLICPSDDIKESLEQHLKLHQISDNVLEALCRNVNVIEVPASSAKLRVQYEKMSKYWPCKFHPDKYAESLQNGSNFTDSQRAYHKRMAELLWKLSTDVSKGQNVGICVDPRRPSIVAIAAAGDGNSHQHCVMWLVDHVARSQRGGAWQSDVEFVKDEPHTKSTLSGLPQIFYDYLKQDTACQDLNLGAELPRREEHQQQSEPVVEDIHADNLCKYGPYLCTGYDVYLLREPCLMCSMALVHSRVKRIFFLEQSENGALTSKFQLHAVKELNHHYEVFQFTM</sequence>
<dbReference type="OrthoDB" id="3180714at2759"/>
<feature type="domain" description="CMP/dCMP-type deaminase" evidence="3">
    <location>
        <begin position="231"/>
        <end position="354"/>
    </location>
</feature>
<reference evidence="4 5" key="1">
    <citation type="journal article" date="2019" name="J. Hered.">
        <title>An Improved Genome Assembly for Drosophila navojoa, the Basal Species in the mojavensis Cluster.</title>
        <authorList>
            <person name="Vanderlinde T."/>
            <person name="Dupim E.G."/>
            <person name="Nazario-Yepiz N.O."/>
            <person name="Carvalho A.B."/>
        </authorList>
    </citation>
    <scope>NUCLEOTIDE SEQUENCE [LARGE SCALE GENOMIC DNA]</scope>
    <source>
        <strain evidence="4">Navoj_Jal97</strain>
        <tissue evidence="4">Whole organism</tissue>
    </source>
</reference>
<dbReference type="SUPFAM" id="SSF53927">
    <property type="entry name" value="Cytidine deaminase-like"/>
    <property type="match status" value="1"/>
</dbReference>